<keyword evidence="4" id="KW-1185">Reference proteome</keyword>
<evidence type="ECO:0000313" key="4">
    <source>
        <dbReference type="Proteomes" id="UP000030528"/>
    </source>
</evidence>
<dbReference type="InterPro" id="IPR039561">
    <property type="entry name" value="Peptidase_M15C"/>
</dbReference>
<dbReference type="Gene3D" id="3.30.1380.10">
    <property type="match status" value="1"/>
</dbReference>
<comment type="caution">
    <text evidence="3">The sequence shown here is derived from an EMBL/GenBank/DDBJ whole genome shotgun (WGS) entry which is preliminary data.</text>
</comment>
<feature type="domain" description="Peptidase M15C" evidence="2">
    <location>
        <begin position="102"/>
        <end position="169"/>
    </location>
</feature>
<dbReference type="SUPFAM" id="SSF55166">
    <property type="entry name" value="Hedgehog/DD-peptidase"/>
    <property type="match status" value="1"/>
</dbReference>
<dbReference type="PANTHER" id="PTHR34385">
    <property type="entry name" value="D-ALANYL-D-ALANINE CARBOXYPEPTIDASE"/>
    <property type="match status" value="1"/>
</dbReference>
<reference evidence="3 4" key="1">
    <citation type="submission" date="2013-08" db="EMBL/GenBank/DDBJ databases">
        <authorList>
            <person name="Huang J."/>
            <person name="Wang G."/>
        </authorList>
    </citation>
    <scope>NUCLEOTIDE SEQUENCE [LARGE SCALE GENOMIC DNA]</scope>
    <source>
        <strain evidence="3 4">JSM 076056</strain>
    </source>
</reference>
<dbReference type="MEROPS" id="M15.A05"/>
<name>A0A0A5GD71_9BACI</name>
<dbReference type="GO" id="GO:0008233">
    <property type="term" value="F:peptidase activity"/>
    <property type="evidence" value="ECO:0007669"/>
    <property type="project" value="InterPro"/>
</dbReference>
<dbReference type="InterPro" id="IPR052179">
    <property type="entry name" value="DD-CPase-like"/>
</dbReference>
<evidence type="ECO:0000259" key="2">
    <source>
        <dbReference type="Pfam" id="PF13539"/>
    </source>
</evidence>
<keyword evidence="1" id="KW-0812">Transmembrane</keyword>
<evidence type="ECO:0000256" key="1">
    <source>
        <dbReference type="SAM" id="Phobius"/>
    </source>
</evidence>
<dbReference type="EMBL" id="AVPE01000018">
    <property type="protein sequence ID" value="KGX89954.1"/>
    <property type="molecule type" value="Genomic_DNA"/>
</dbReference>
<evidence type="ECO:0000313" key="3">
    <source>
        <dbReference type="EMBL" id="KGX89954.1"/>
    </source>
</evidence>
<dbReference type="AlphaFoldDB" id="A0A0A5GD71"/>
<dbReference type="eggNOG" id="COG1876">
    <property type="taxonomic scope" value="Bacteria"/>
</dbReference>
<dbReference type="Pfam" id="PF13539">
    <property type="entry name" value="Peptidase_M15_4"/>
    <property type="match status" value="1"/>
</dbReference>
<accession>A0A0A5GD71</accession>
<dbReference type="RefSeq" id="WP_231572128.1">
    <property type="nucleotide sequence ID" value="NZ_AULI01000020.1"/>
</dbReference>
<dbReference type="PANTHER" id="PTHR34385:SF1">
    <property type="entry name" value="PEPTIDOGLYCAN L-ALANYL-D-GLUTAMATE ENDOPEPTIDASE CWLK"/>
    <property type="match status" value="1"/>
</dbReference>
<protein>
    <submittedName>
        <fullName evidence="3">Peptidase</fullName>
    </submittedName>
</protein>
<feature type="transmembrane region" description="Helical" evidence="1">
    <location>
        <begin position="7"/>
        <end position="25"/>
    </location>
</feature>
<sequence length="195" mass="22118">MRRIWNAIGLLIIMVSMAIFLLYVVPTIDDIFTTSTLKQEDVPIPTELHPKVEEAKQTLIQRAEAKDITIVITDGHRTEAEQDELYQQGRSEPGNIVTYASGGESYHNYGLAIDFALRVDNGEVVWDMQRDGNGNGESDWMEVVAIAKDLGFEWGGDWTSFKDYPHLQMDFGLTIRELKYGERPEIEGYAANDEE</sequence>
<dbReference type="InterPro" id="IPR009045">
    <property type="entry name" value="Zn_M74/Hedgehog-like"/>
</dbReference>
<keyword evidence="1" id="KW-0472">Membrane</keyword>
<dbReference type="CDD" id="cd14845">
    <property type="entry name" value="L-Ala-D-Glu_peptidase_like"/>
    <property type="match status" value="1"/>
</dbReference>
<keyword evidence="1" id="KW-1133">Transmembrane helix</keyword>
<dbReference type="Proteomes" id="UP000030528">
    <property type="component" value="Unassembled WGS sequence"/>
</dbReference>
<gene>
    <name evidence="3" type="ORF">N781_08685</name>
</gene>
<proteinExistence type="predicted"/>
<dbReference type="STRING" id="1385510.GCA_000425205_03409"/>
<organism evidence="3 4">
    <name type="scientific">Pontibacillus halophilus JSM 076056 = DSM 19796</name>
    <dbReference type="NCBI Taxonomy" id="1385510"/>
    <lineage>
        <taxon>Bacteria</taxon>
        <taxon>Bacillati</taxon>
        <taxon>Bacillota</taxon>
        <taxon>Bacilli</taxon>
        <taxon>Bacillales</taxon>
        <taxon>Bacillaceae</taxon>
        <taxon>Pontibacillus</taxon>
    </lineage>
</organism>